<keyword evidence="4" id="KW-0418">Kinase</keyword>
<proteinExistence type="inferred from homology"/>
<comment type="similarity">
    <text evidence="7">Belongs to the protein kinase superfamily.</text>
</comment>
<evidence type="ECO:0000256" key="5">
    <source>
        <dbReference type="ARBA" id="ARBA00022840"/>
    </source>
</evidence>
<dbReference type="PROSITE" id="PS00107">
    <property type="entry name" value="PROTEIN_KINASE_ATP"/>
    <property type="match status" value="1"/>
</dbReference>
<dbReference type="PIRSF" id="PIRSF000654">
    <property type="entry name" value="Integrin-linked_kinase"/>
    <property type="match status" value="1"/>
</dbReference>
<gene>
    <name evidence="9" type="ORF">BU14_0052s0015</name>
</gene>
<organism evidence="9 10">
    <name type="scientific">Porphyra umbilicalis</name>
    <name type="common">Purple laver</name>
    <name type="synonym">Red alga</name>
    <dbReference type="NCBI Taxonomy" id="2786"/>
    <lineage>
        <taxon>Eukaryota</taxon>
        <taxon>Rhodophyta</taxon>
        <taxon>Bangiophyceae</taxon>
        <taxon>Bangiales</taxon>
        <taxon>Bangiaceae</taxon>
        <taxon>Porphyra</taxon>
    </lineage>
</organism>
<dbReference type="PROSITE" id="PS00108">
    <property type="entry name" value="PROTEIN_KINASE_ST"/>
    <property type="match status" value="1"/>
</dbReference>
<dbReference type="PANTHER" id="PTHR11584">
    <property type="entry name" value="SERINE/THREONINE PROTEIN KINASE"/>
    <property type="match status" value="1"/>
</dbReference>
<evidence type="ECO:0000259" key="8">
    <source>
        <dbReference type="PROSITE" id="PS50011"/>
    </source>
</evidence>
<dbReference type="CDD" id="cd06606">
    <property type="entry name" value="STKc_MAPKKK"/>
    <property type="match status" value="1"/>
</dbReference>
<keyword evidence="1 7" id="KW-0723">Serine/threonine-protein kinase</keyword>
<dbReference type="PROSITE" id="PS50011">
    <property type="entry name" value="PROTEIN_KINASE_DOM"/>
    <property type="match status" value="1"/>
</dbReference>
<evidence type="ECO:0000256" key="1">
    <source>
        <dbReference type="ARBA" id="ARBA00022527"/>
    </source>
</evidence>
<dbReference type="EMBL" id="KV918775">
    <property type="protein sequence ID" value="OSX80399.1"/>
    <property type="molecule type" value="Genomic_DNA"/>
</dbReference>
<dbReference type="Pfam" id="PF00069">
    <property type="entry name" value="Pkinase"/>
    <property type="match status" value="1"/>
</dbReference>
<dbReference type="GO" id="GO:0005524">
    <property type="term" value="F:ATP binding"/>
    <property type="evidence" value="ECO:0007669"/>
    <property type="project" value="UniProtKB-UniRule"/>
</dbReference>
<dbReference type="OrthoDB" id="8693905at2759"/>
<evidence type="ECO:0000256" key="3">
    <source>
        <dbReference type="ARBA" id="ARBA00022741"/>
    </source>
</evidence>
<feature type="binding site" evidence="6">
    <location>
        <position position="35"/>
    </location>
    <ligand>
        <name>ATP</name>
        <dbReference type="ChEBI" id="CHEBI:30616"/>
    </ligand>
</feature>
<dbReference type="InterPro" id="IPR000719">
    <property type="entry name" value="Prot_kinase_dom"/>
</dbReference>
<dbReference type="SMART" id="SM00220">
    <property type="entry name" value="S_TKc"/>
    <property type="match status" value="1"/>
</dbReference>
<evidence type="ECO:0000313" key="10">
    <source>
        <dbReference type="Proteomes" id="UP000218209"/>
    </source>
</evidence>
<sequence length="265" mass="29686">MSKEAFEIGQVLGRGGYGTVYLARDGRTAELVAIKQFHNKGASVDRKALKEQAIWQGLDHPNIVRYKGSFLNEYHTLSLVVEYVDGWSLAEHLAQFPAFPENLVADITRQVLCGLEYLHANGVTHRDLKPANVLVSQGGHVKICDFGVSTSVDVRTLTQGAHLYGTPHYIAPEMVENRRPLTTSLDIWSLGCSVLELMTGRRPYHELSAMQTLFRMVQDRHPPIPPELSPAARDFLACCWVWDPRQRPSAAALKAHPFLNLTFQE</sequence>
<evidence type="ECO:0000256" key="6">
    <source>
        <dbReference type="PROSITE-ProRule" id="PRU10141"/>
    </source>
</evidence>
<dbReference type="PANTHER" id="PTHR11584:SF369">
    <property type="entry name" value="MITOGEN-ACTIVATED PROTEIN KINASE KINASE KINASE 19-RELATED"/>
    <property type="match status" value="1"/>
</dbReference>
<dbReference type="InterPro" id="IPR011009">
    <property type="entry name" value="Kinase-like_dom_sf"/>
</dbReference>
<evidence type="ECO:0000256" key="2">
    <source>
        <dbReference type="ARBA" id="ARBA00022679"/>
    </source>
</evidence>
<dbReference type="AlphaFoldDB" id="A0A1X6PHP8"/>
<keyword evidence="3 6" id="KW-0547">Nucleotide-binding</keyword>
<dbReference type="Gene3D" id="1.10.510.10">
    <property type="entry name" value="Transferase(Phosphotransferase) domain 1"/>
    <property type="match status" value="1"/>
</dbReference>
<keyword evidence="2" id="KW-0808">Transferase</keyword>
<dbReference type="InterPro" id="IPR008271">
    <property type="entry name" value="Ser/Thr_kinase_AS"/>
</dbReference>
<evidence type="ECO:0000256" key="7">
    <source>
        <dbReference type="RuleBase" id="RU000304"/>
    </source>
</evidence>
<keyword evidence="5 6" id="KW-0067">ATP-binding</keyword>
<evidence type="ECO:0000313" key="9">
    <source>
        <dbReference type="EMBL" id="OSX80399.1"/>
    </source>
</evidence>
<dbReference type="InterPro" id="IPR017441">
    <property type="entry name" value="Protein_kinase_ATP_BS"/>
</dbReference>
<dbReference type="GO" id="GO:0004674">
    <property type="term" value="F:protein serine/threonine kinase activity"/>
    <property type="evidence" value="ECO:0007669"/>
    <property type="project" value="UniProtKB-KW"/>
</dbReference>
<protein>
    <recommendedName>
        <fullName evidence="8">Protein kinase domain-containing protein</fullName>
    </recommendedName>
</protein>
<name>A0A1X6PHP8_PORUM</name>
<feature type="domain" description="Protein kinase" evidence="8">
    <location>
        <begin position="6"/>
        <end position="259"/>
    </location>
</feature>
<evidence type="ECO:0000256" key="4">
    <source>
        <dbReference type="ARBA" id="ARBA00022777"/>
    </source>
</evidence>
<reference evidence="9 10" key="1">
    <citation type="submission" date="2017-03" db="EMBL/GenBank/DDBJ databases">
        <title>WGS assembly of Porphyra umbilicalis.</title>
        <authorList>
            <person name="Brawley S.H."/>
            <person name="Blouin N.A."/>
            <person name="Ficko-Blean E."/>
            <person name="Wheeler G.L."/>
            <person name="Lohr M."/>
            <person name="Goodson H.V."/>
            <person name="Jenkins J.W."/>
            <person name="Blaby-Haas C.E."/>
            <person name="Helliwell K.E."/>
            <person name="Chan C."/>
            <person name="Marriage T."/>
            <person name="Bhattacharya D."/>
            <person name="Klein A.S."/>
            <person name="Badis Y."/>
            <person name="Brodie J."/>
            <person name="Cao Y."/>
            <person name="Collen J."/>
            <person name="Dittami S.M."/>
            <person name="Gachon C.M."/>
            <person name="Green B.R."/>
            <person name="Karpowicz S."/>
            <person name="Kim J.W."/>
            <person name="Kudahl U."/>
            <person name="Lin S."/>
            <person name="Michel G."/>
            <person name="Mittag M."/>
            <person name="Olson B.J."/>
            <person name="Pangilinan J."/>
            <person name="Peng Y."/>
            <person name="Qiu H."/>
            <person name="Shu S."/>
            <person name="Singer J.T."/>
            <person name="Smith A.G."/>
            <person name="Sprecher B.N."/>
            <person name="Wagner V."/>
            <person name="Wang W."/>
            <person name="Wang Z.-Y."/>
            <person name="Yan J."/>
            <person name="Yarish C."/>
            <person name="Zoeuner-Riek S."/>
            <person name="Zhuang Y."/>
            <person name="Zou Y."/>
            <person name="Lindquist E.A."/>
            <person name="Grimwood J."/>
            <person name="Barry K."/>
            <person name="Rokhsar D.S."/>
            <person name="Schmutz J."/>
            <person name="Stiller J.W."/>
            <person name="Grossman A.R."/>
            <person name="Prochnik S.E."/>
        </authorList>
    </citation>
    <scope>NUCLEOTIDE SEQUENCE [LARGE SCALE GENOMIC DNA]</scope>
    <source>
        <strain evidence="9">4086291</strain>
    </source>
</reference>
<dbReference type="Proteomes" id="UP000218209">
    <property type="component" value="Unassembled WGS sequence"/>
</dbReference>
<dbReference type="SUPFAM" id="SSF56112">
    <property type="entry name" value="Protein kinase-like (PK-like)"/>
    <property type="match status" value="1"/>
</dbReference>
<accession>A0A1X6PHP8</accession>
<keyword evidence="10" id="KW-1185">Reference proteome</keyword>